<evidence type="ECO:0000256" key="1">
    <source>
        <dbReference type="SAM" id="MobiDB-lite"/>
    </source>
</evidence>
<feature type="compositionally biased region" description="Basic and acidic residues" evidence="1">
    <location>
        <begin position="87"/>
        <end position="97"/>
    </location>
</feature>
<sequence length="381" mass="44486">MADQRQRGGGDHQRHVPYTCREYAAMVFILGECHGNAREAARVYAQRYENLRHPNHQTILSAMNRLEEDGNVIPRAHRGPGHGMAGRPDRDRNGRDEERVLACVRDNPQTSIRKMESELELPYHFIQRALKQNNQHAYHYTKVHELRPADYAARSLFCREMLRRIDQDPEFLLNVLFTDESTFGRDDTFNTHNHHHYAEENPHVTVQTKHQTRFSTNKWVGIVGNNIIGPINFPIPLTSVFYSNFLRNRLRILIQNIPDARFGNIIYQHDGAPQHTADITLDVLDNLFPGRWIGQGRGDRQLVIRWPPRSPDLNPLDFFYWGWIKEKIYCNEIVNIDDLEFRITAAAAAITPEMLEDVRRNFVKRLRLCLRRAGGHIEQYL</sequence>
<proteinExistence type="predicted"/>
<evidence type="ECO:0000313" key="4">
    <source>
        <dbReference type="Proteomes" id="UP001627154"/>
    </source>
</evidence>
<name>A0ABD2WNV2_9HYME</name>
<keyword evidence="4" id="KW-1185">Reference proteome</keyword>
<organism evidence="3 4">
    <name type="scientific">Trichogramma kaykai</name>
    <dbReference type="NCBI Taxonomy" id="54128"/>
    <lineage>
        <taxon>Eukaryota</taxon>
        <taxon>Metazoa</taxon>
        <taxon>Ecdysozoa</taxon>
        <taxon>Arthropoda</taxon>
        <taxon>Hexapoda</taxon>
        <taxon>Insecta</taxon>
        <taxon>Pterygota</taxon>
        <taxon>Neoptera</taxon>
        <taxon>Endopterygota</taxon>
        <taxon>Hymenoptera</taxon>
        <taxon>Apocrita</taxon>
        <taxon>Proctotrupomorpha</taxon>
        <taxon>Chalcidoidea</taxon>
        <taxon>Trichogrammatidae</taxon>
        <taxon>Trichogramma</taxon>
    </lineage>
</organism>
<accession>A0ABD2WNV2</accession>
<reference evidence="3 4" key="1">
    <citation type="journal article" date="2024" name="bioRxiv">
        <title>A reference genome for Trichogramma kaykai: A tiny desert-dwelling parasitoid wasp with competing sex-ratio distorters.</title>
        <authorList>
            <person name="Culotta J."/>
            <person name="Lindsey A.R."/>
        </authorList>
    </citation>
    <scope>NUCLEOTIDE SEQUENCE [LARGE SCALE GENOMIC DNA]</scope>
    <source>
        <strain evidence="3 4">KSX58</strain>
    </source>
</reference>
<gene>
    <name evidence="3" type="ORF">TKK_011584</name>
</gene>
<dbReference type="Proteomes" id="UP001627154">
    <property type="component" value="Unassembled WGS sequence"/>
</dbReference>
<dbReference type="InterPro" id="IPR036397">
    <property type="entry name" value="RNaseH_sf"/>
</dbReference>
<comment type="caution">
    <text evidence="3">The sequence shown here is derived from an EMBL/GenBank/DDBJ whole genome shotgun (WGS) entry which is preliminary data.</text>
</comment>
<dbReference type="InterPro" id="IPR032135">
    <property type="entry name" value="DUF4817"/>
</dbReference>
<feature type="region of interest" description="Disordered" evidence="1">
    <location>
        <begin position="73"/>
        <end position="97"/>
    </location>
</feature>
<dbReference type="Pfam" id="PF16087">
    <property type="entry name" value="DUF4817"/>
    <property type="match status" value="1"/>
</dbReference>
<evidence type="ECO:0000313" key="3">
    <source>
        <dbReference type="EMBL" id="KAL3394596.1"/>
    </source>
</evidence>
<dbReference type="EMBL" id="JBJJXI010000092">
    <property type="protein sequence ID" value="KAL3394596.1"/>
    <property type="molecule type" value="Genomic_DNA"/>
</dbReference>
<dbReference type="Gene3D" id="3.30.420.10">
    <property type="entry name" value="Ribonuclease H-like superfamily/Ribonuclease H"/>
    <property type="match status" value="1"/>
</dbReference>
<dbReference type="PANTHER" id="PTHR47326:SF1">
    <property type="entry name" value="HTH PSQ-TYPE DOMAIN-CONTAINING PROTEIN"/>
    <property type="match status" value="1"/>
</dbReference>
<protein>
    <recommendedName>
        <fullName evidence="2">DUF4817 domain-containing protein</fullName>
    </recommendedName>
</protein>
<evidence type="ECO:0000259" key="2">
    <source>
        <dbReference type="Pfam" id="PF16087"/>
    </source>
</evidence>
<dbReference type="AlphaFoldDB" id="A0ABD2WNV2"/>
<feature type="domain" description="DUF4817" evidence="2">
    <location>
        <begin position="19"/>
        <end position="72"/>
    </location>
</feature>
<dbReference type="PANTHER" id="PTHR47326">
    <property type="entry name" value="TRANSPOSABLE ELEMENT TC3 TRANSPOSASE-LIKE PROTEIN"/>
    <property type="match status" value="1"/>
</dbReference>